<evidence type="ECO:0000256" key="1">
    <source>
        <dbReference type="SAM" id="SignalP"/>
    </source>
</evidence>
<sequence>MLLALFPMLSGLCSSCLHPLHPSDARWIYEHINNNTIVHTTARDRYSGVYYNVKPSKALAVIESVLQAHGSVANTTEI</sequence>
<keyword evidence="3" id="KW-1185">Reference proteome</keyword>
<accession>A0A319DLD6</accession>
<feature type="chain" id="PRO_5016281813" description="Secreted protein" evidence="1">
    <location>
        <begin position="26"/>
        <end position="78"/>
    </location>
</feature>
<proteinExistence type="predicted"/>
<protein>
    <recommendedName>
        <fullName evidence="4">Secreted protein</fullName>
    </recommendedName>
</protein>
<dbReference type="AlphaFoldDB" id="A0A319DLD6"/>
<feature type="signal peptide" evidence="1">
    <location>
        <begin position="1"/>
        <end position="25"/>
    </location>
</feature>
<dbReference type="EMBL" id="KZ825812">
    <property type="protein sequence ID" value="PYH98385.1"/>
    <property type="molecule type" value="Genomic_DNA"/>
</dbReference>
<name>A0A319DLD6_9EURO</name>
<organism evidence="2 3">
    <name type="scientific">Aspergillus ellipticus CBS 707.79</name>
    <dbReference type="NCBI Taxonomy" id="1448320"/>
    <lineage>
        <taxon>Eukaryota</taxon>
        <taxon>Fungi</taxon>
        <taxon>Dikarya</taxon>
        <taxon>Ascomycota</taxon>
        <taxon>Pezizomycotina</taxon>
        <taxon>Eurotiomycetes</taxon>
        <taxon>Eurotiomycetidae</taxon>
        <taxon>Eurotiales</taxon>
        <taxon>Aspergillaceae</taxon>
        <taxon>Aspergillus</taxon>
        <taxon>Aspergillus subgen. Circumdati</taxon>
    </lineage>
</organism>
<evidence type="ECO:0000313" key="2">
    <source>
        <dbReference type="EMBL" id="PYH98385.1"/>
    </source>
</evidence>
<gene>
    <name evidence="2" type="ORF">BO71DRAFT_58685</name>
</gene>
<keyword evidence="1" id="KW-0732">Signal</keyword>
<dbReference type="VEuPathDB" id="FungiDB:BO71DRAFT_58685"/>
<evidence type="ECO:0000313" key="3">
    <source>
        <dbReference type="Proteomes" id="UP000247810"/>
    </source>
</evidence>
<reference evidence="2 3" key="1">
    <citation type="submission" date="2018-02" db="EMBL/GenBank/DDBJ databases">
        <title>The genomes of Aspergillus section Nigri reveals drivers in fungal speciation.</title>
        <authorList>
            <consortium name="DOE Joint Genome Institute"/>
            <person name="Vesth T.C."/>
            <person name="Nybo J."/>
            <person name="Theobald S."/>
            <person name="Brandl J."/>
            <person name="Frisvad J.C."/>
            <person name="Nielsen K.F."/>
            <person name="Lyhne E.K."/>
            <person name="Kogle M.E."/>
            <person name="Kuo A."/>
            <person name="Riley R."/>
            <person name="Clum A."/>
            <person name="Nolan M."/>
            <person name="Lipzen A."/>
            <person name="Salamov A."/>
            <person name="Henrissat B."/>
            <person name="Wiebenga A."/>
            <person name="De vries R.P."/>
            <person name="Grigoriev I.V."/>
            <person name="Mortensen U.H."/>
            <person name="Andersen M.R."/>
            <person name="Baker S.E."/>
        </authorList>
    </citation>
    <scope>NUCLEOTIDE SEQUENCE [LARGE SCALE GENOMIC DNA]</scope>
    <source>
        <strain evidence="2 3">CBS 707.79</strain>
    </source>
</reference>
<dbReference type="Proteomes" id="UP000247810">
    <property type="component" value="Unassembled WGS sequence"/>
</dbReference>
<evidence type="ECO:0008006" key="4">
    <source>
        <dbReference type="Google" id="ProtNLM"/>
    </source>
</evidence>